<organism evidence="2">
    <name type="scientific">Noccaea caerulescens</name>
    <name type="common">Alpine penny-cress</name>
    <name type="synonym">Thlaspi caerulescens</name>
    <dbReference type="NCBI Taxonomy" id="107243"/>
    <lineage>
        <taxon>Eukaryota</taxon>
        <taxon>Viridiplantae</taxon>
        <taxon>Streptophyta</taxon>
        <taxon>Embryophyta</taxon>
        <taxon>Tracheophyta</taxon>
        <taxon>Spermatophyta</taxon>
        <taxon>Magnoliopsida</taxon>
        <taxon>eudicotyledons</taxon>
        <taxon>Gunneridae</taxon>
        <taxon>Pentapetalae</taxon>
        <taxon>rosids</taxon>
        <taxon>malvids</taxon>
        <taxon>Brassicales</taxon>
        <taxon>Brassicaceae</taxon>
        <taxon>Coluteocarpeae</taxon>
        <taxon>Noccaea</taxon>
    </lineage>
</organism>
<dbReference type="AlphaFoldDB" id="A0A1J3CWB2"/>
<protein>
    <submittedName>
        <fullName evidence="2">Uncharacterized protein</fullName>
    </submittedName>
</protein>
<evidence type="ECO:0000256" key="1">
    <source>
        <dbReference type="SAM" id="MobiDB-lite"/>
    </source>
</evidence>
<feature type="compositionally biased region" description="Basic and acidic residues" evidence="1">
    <location>
        <begin position="122"/>
        <end position="135"/>
    </location>
</feature>
<feature type="compositionally biased region" description="Polar residues" evidence="1">
    <location>
        <begin position="102"/>
        <end position="117"/>
    </location>
</feature>
<gene>
    <name evidence="2" type="ORF">GA_TR18895_c0_g1_i1_g.60761</name>
</gene>
<dbReference type="EMBL" id="GEVI01021434">
    <property type="protein sequence ID" value="JAU10886.1"/>
    <property type="molecule type" value="Transcribed_RNA"/>
</dbReference>
<evidence type="ECO:0000313" key="2">
    <source>
        <dbReference type="EMBL" id="JAU10886.1"/>
    </source>
</evidence>
<accession>A0A1J3CWB2</accession>
<reference evidence="2" key="1">
    <citation type="submission" date="2016-07" db="EMBL/GenBank/DDBJ databases">
        <title>De novo transcriptome assembly of four accessions of the metal hyperaccumulator plant Noccaea caerulescens.</title>
        <authorList>
            <person name="Blande D."/>
            <person name="Halimaa P."/>
            <person name="Tervahauta A.I."/>
            <person name="Aarts M.G."/>
            <person name="Karenlampi S.O."/>
        </authorList>
    </citation>
    <scope>NUCLEOTIDE SEQUENCE</scope>
</reference>
<name>A0A1J3CWB2_NOCCA</name>
<feature type="region of interest" description="Disordered" evidence="1">
    <location>
        <begin position="102"/>
        <end position="135"/>
    </location>
</feature>
<sequence>MPTMKLVNLNSVKAAFSARHTSLASQKRSIPPKAFWNMSTQTYGGHRLHQKAWEAVSTSSASSTTTPRKSGSSSLFDELCSRSGIKRHRTCTFDTDIVKGPSSSGTSINVDETSPSGGATFARDRSRRENVRPPSRYEDSDFVAYALAVAGILLISQKTQRLLDVSGYTD</sequence>
<proteinExistence type="predicted"/>